<dbReference type="Proteomes" id="UP000078287">
    <property type="component" value="Unassembled WGS sequence"/>
</dbReference>
<dbReference type="Gene3D" id="2.40.340.10">
    <property type="entry name" value="MoeA, C-terminal, domain IV"/>
    <property type="match status" value="1"/>
</dbReference>
<evidence type="ECO:0000256" key="1">
    <source>
        <dbReference type="ARBA" id="ARBA00001946"/>
    </source>
</evidence>
<gene>
    <name evidence="13" type="ORF">A6A03_04830</name>
</gene>
<dbReference type="GO" id="GO:0005829">
    <property type="term" value="C:cytosol"/>
    <property type="evidence" value="ECO:0007669"/>
    <property type="project" value="TreeGrafter"/>
</dbReference>
<dbReference type="Pfam" id="PF03453">
    <property type="entry name" value="MoeA_N"/>
    <property type="match status" value="1"/>
</dbReference>
<comment type="catalytic activity">
    <reaction evidence="10">
        <text>adenylyl-molybdopterin + molybdate = Mo-molybdopterin + AMP + H(+)</text>
        <dbReference type="Rhea" id="RHEA:35047"/>
        <dbReference type="ChEBI" id="CHEBI:15378"/>
        <dbReference type="ChEBI" id="CHEBI:36264"/>
        <dbReference type="ChEBI" id="CHEBI:62727"/>
        <dbReference type="ChEBI" id="CHEBI:71302"/>
        <dbReference type="ChEBI" id="CHEBI:456215"/>
        <dbReference type="EC" id="2.10.1.1"/>
    </reaction>
</comment>
<evidence type="ECO:0000256" key="4">
    <source>
        <dbReference type="ARBA" id="ARBA00010763"/>
    </source>
</evidence>
<evidence type="ECO:0000259" key="12">
    <source>
        <dbReference type="SMART" id="SM00852"/>
    </source>
</evidence>
<accession>A0A178LXM5</accession>
<dbReference type="EMBL" id="LWQS01000103">
    <property type="protein sequence ID" value="OAN38217.1"/>
    <property type="molecule type" value="Genomic_DNA"/>
</dbReference>
<evidence type="ECO:0000256" key="11">
    <source>
        <dbReference type="RuleBase" id="RU365090"/>
    </source>
</evidence>
<dbReference type="GO" id="GO:0061599">
    <property type="term" value="F:molybdopterin molybdotransferase activity"/>
    <property type="evidence" value="ECO:0007669"/>
    <property type="project" value="UniProtKB-UniRule"/>
</dbReference>
<evidence type="ECO:0000256" key="7">
    <source>
        <dbReference type="ARBA" id="ARBA00022723"/>
    </source>
</evidence>
<dbReference type="OrthoDB" id="9804758at2"/>
<comment type="function">
    <text evidence="2 11">Catalyzes the insertion of molybdate into adenylated molybdopterin with the concomitant release of AMP.</text>
</comment>
<dbReference type="InterPro" id="IPR036135">
    <property type="entry name" value="MoeA_linker/N_sf"/>
</dbReference>
<organism evidence="13 14">
    <name type="scientific">Chloroflexus islandicus</name>
    <dbReference type="NCBI Taxonomy" id="1707952"/>
    <lineage>
        <taxon>Bacteria</taxon>
        <taxon>Bacillati</taxon>
        <taxon>Chloroflexota</taxon>
        <taxon>Chloroflexia</taxon>
        <taxon>Chloroflexales</taxon>
        <taxon>Chloroflexineae</taxon>
        <taxon>Chloroflexaceae</taxon>
        <taxon>Chloroflexus</taxon>
    </lineage>
</organism>
<evidence type="ECO:0000313" key="13">
    <source>
        <dbReference type="EMBL" id="OAN38217.1"/>
    </source>
</evidence>
<name>A0A178LXM5_9CHLR</name>
<dbReference type="NCBIfam" id="TIGR00177">
    <property type="entry name" value="molyb_syn"/>
    <property type="match status" value="1"/>
</dbReference>
<feature type="domain" description="MoaB/Mog" evidence="12">
    <location>
        <begin position="183"/>
        <end position="320"/>
    </location>
</feature>
<dbReference type="STRING" id="1707952.A6A03_04830"/>
<dbReference type="SMART" id="SM00852">
    <property type="entry name" value="MoCF_biosynth"/>
    <property type="match status" value="1"/>
</dbReference>
<comment type="caution">
    <text evidence="13">The sequence shown here is derived from an EMBL/GenBank/DDBJ whole genome shotgun (WGS) entry which is preliminary data.</text>
</comment>
<dbReference type="SUPFAM" id="SSF53218">
    <property type="entry name" value="Molybdenum cofactor biosynthesis proteins"/>
    <property type="match status" value="1"/>
</dbReference>
<dbReference type="UniPathway" id="UPA00344"/>
<dbReference type="GO" id="GO:0006777">
    <property type="term" value="P:Mo-molybdopterin cofactor biosynthetic process"/>
    <property type="evidence" value="ECO:0007669"/>
    <property type="project" value="UniProtKB-UniRule"/>
</dbReference>
<keyword evidence="8 11" id="KW-0460">Magnesium</keyword>
<keyword evidence="5 11" id="KW-0500">Molybdenum</keyword>
<evidence type="ECO:0000256" key="2">
    <source>
        <dbReference type="ARBA" id="ARBA00002901"/>
    </source>
</evidence>
<dbReference type="FunFam" id="3.40.980.10:FF:000004">
    <property type="entry name" value="Molybdopterin molybdenumtransferase"/>
    <property type="match status" value="1"/>
</dbReference>
<keyword evidence="6 11" id="KW-0808">Transferase</keyword>
<evidence type="ECO:0000256" key="9">
    <source>
        <dbReference type="ARBA" id="ARBA00023150"/>
    </source>
</evidence>
<sequence length="411" mass="42973">MSNMLRESPYPMVSIADATAMIMAHTQPLGSEEIDALTALGRVLATDIAAPEDIPDVPKAAMDGYALRAGDGLAPRRVVGELTAGGDTTVALGPGEATRIMTGAPMPPGADAMIPVELTEERDGMLFIKRELKPGDYVHVVGQDVARGQIALTAGTILGAADIGILATLGLTRISVYRRPRVAVLATGDEVVEPGETRPGGAVRDSNRYALMAAVREAGGEPISLGIARDDIAVQRQAILRGLEQADVLITSGGVSMGTRDLIKPLLAELGTVHFGRIAFKPGKPTTFATVNGKLVFGLPGFPVSSLVSFEVFVRPALRALQGDARPFRPHVEVTLDSPITPAPDRPEYQRIIVTYRAGRLFATSTGGQGSSRILSLRGANGLLLVPAGETVYPVGSVLPALLTGPLLSEG</sequence>
<dbReference type="InterPro" id="IPR001453">
    <property type="entry name" value="MoaB/Mog_dom"/>
</dbReference>
<dbReference type="Gene3D" id="3.40.980.10">
    <property type="entry name" value="MoaB/Mog-like domain"/>
    <property type="match status" value="1"/>
</dbReference>
<dbReference type="GO" id="GO:0046872">
    <property type="term" value="F:metal ion binding"/>
    <property type="evidence" value="ECO:0007669"/>
    <property type="project" value="UniProtKB-UniRule"/>
</dbReference>
<evidence type="ECO:0000256" key="5">
    <source>
        <dbReference type="ARBA" id="ARBA00022505"/>
    </source>
</evidence>
<dbReference type="Pfam" id="PF03454">
    <property type="entry name" value="MoeA_C"/>
    <property type="match status" value="1"/>
</dbReference>
<reference evidence="13 14" key="1">
    <citation type="submission" date="2016-04" db="EMBL/GenBank/DDBJ databases">
        <title>Chloroflexus islandicus sp. nov., a thermophilic filamentous anoxygenic phototrophic bacterium from geyser Strokkur (Iceland).</title>
        <authorList>
            <person name="Gaisin V.A."/>
            <person name="Kalashnikov A.M."/>
            <person name="Sukhacheva M.V."/>
            <person name="Grouzdev D.S."/>
            <person name="Ivanov T.M."/>
            <person name="Kuznetsov B."/>
            <person name="Gorlenko V.M."/>
        </authorList>
    </citation>
    <scope>NUCLEOTIDE SEQUENCE [LARGE SCALE GENOMIC DNA]</scope>
    <source>
        <strain evidence="14">isl-2</strain>
    </source>
</reference>
<dbReference type="InterPro" id="IPR008284">
    <property type="entry name" value="MoCF_biosynth_CS"/>
</dbReference>
<evidence type="ECO:0000256" key="8">
    <source>
        <dbReference type="ARBA" id="ARBA00022842"/>
    </source>
</evidence>
<comment type="similarity">
    <text evidence="4 11">Belongs to the MoeA family.</text>
</comment>
<dbReference type="PROSITE" id="PS01079">
    <property type="entry name" value="MOCF_BIOSYNTHESIS_2"/>
    <property type="match status" value="1"/>
</dbReference>
<comment type="cofactor">
    <cofactor evidence="1 11">
        <name>Mg(2+)</name>
        <dbReference type="ChEBI" id="CHEBI:18420"/>
    </cofactor>
</comment>
<dbReference type="Gene3D" id="2.170.190.11">
    <property type="entry name" value="Molybdopterin biosynthesis moea protein, domain 3"/>
    <property type="match status" value="1"/>
</dbReference>
<keyword evidence="14" id="KW-1185">Reference proteome</keyword>
<dbReference type="CDD" id="cd00887">
    <property type="entry name" value="MoeA"/>
    <property type="match status" value="1"/>
</dbReference>
<dbReference type="PANTHER" id="PTHR10192:SF5">
    <property type="entry name" value="GEPHYRIN"/>
    <property type="match status" value="1"/>
</dbReference>
<dbReference type="Pfam" id="PF00994">
    <property type="entry name" value="MoCF_biosynth"/>
    <property type="match status" value="1"/>
</dbReference>
<evidence type="ECO:0000256" key="6">
    <source>
        <dbReference type="ARBA" id="ARBA00022679"/>
    </source>
</evidence>
<dbReference type="InterPro" id="IPR038987">
    <property type="entry name" value="MoeA-like"/>
</dbReference>
<dbReference type="SUPFAM" id="SSF63882">
    <property type="entry name" value="MoeA N-terminal region -like"/>
    <property type="match status" value="1"/>
</dbReference>
<keyword evidence="9 11" id="KW-0501">Molybdenum cofactor biosynthesis</keyword>
<evidence type="ECO:0000256" key="3">
    <source>
        <dbReference type="ARBA" id="ARBA00005046"/>
    </source>
</evidence>
<comment type="pathway">
    <text evidence="3 11">Cofactor biosynthesis; molybdopterin biosynthesis.</text>
</comment>
<proteinExistence type="inferred from homology"/>
<dbReference type="InterPro" id="IPR036425">
    <property type="entry name" value="MoaB/Mog-like_dom_sf"/>
</dbReference>
<evidence type="ECO:0000313" key="14">
    <source>
        <dbReference type="Proteomes" id="UP000078287"/>
    </source>
</evidence>
<protein>
    <recommendedName>
        <fullName evidence="11">Molybdopterin molybdenumtransferase</fullName>
        <ecNumber evidence="11">2.10.1.1</ecNumber>
    </recommendedName>
</protein>
<dbReference type="Gene3D" id="3.90.105.10">
    <property type="entry name" value="Molybdopterin biosynthesis moea protein, domain 2"/>
    <property type="match status" value="1"/>
</dbReference>
<dbReference type="InterPro" id="IPR005110">
    <property type="entry name" value="MoeA_linker/N"/>
</dbReference>
<dbReference type="EC" id="2.10.1.1" evidence="11"/>
<dbReference type="SUPFAM" id="SSF63867">
    <property type="entry name" value="MoeA C-terminal domain-like"/>
    <property type="match status" value="1"/>
</dbReference>
<dbReference type="InterPro" id="IPR005111">
    <property type="entry name" value="MoeA_C_domain_IV"/>
</dbReference>
<keyword evidence="7 11" id="KW-0479">Metal-binding</keyword>
<evidence type="ECO:0000256" key="10">
    <source>
        <dbReference type="ARBA" id="ARBA00047317"/>
    </source>
</evidence>
<dbReference type="InterPro" id="IPR036688">
    <property type="entry name" value="MoeA_C_domain_IV_sf"/>
</dbReference>
<dbReference type="PANTHER" id="PTHR10192">
    <property type="entry name" value="MOLYBDOPTERIN BIOSYNTHESIS PROTEIN"/>
    <property type="match status" value="1"/>
</dbReference>
<dbReference type="NCBIfam" id="NF045515">
    <property type="entry name" value="Glp_gephyrin"/>
    <property type="match status" value="1"/>
</dbReference>
<dbReference type="AlphaFoldDB" id="A0A178LXM5"/>